<keyword evidence="3" id="KW-1185">Reference proteome</keyword>
<dbReference type="RefSeq" id="XP_030386675.1">
    <property type="nucleotide sequence ID" value="XM_030530815.1"/>
</dbReference>
<reference evidence="4" key="1">
    <citation type="submission" date="2025-08" db="UniProtKB">
        <authorList>
            <consortium name="RefSeq"/>
        </authorList>
    </citation>
    <scope>IDENTIFICATION</scope>
    <source>
        <strain evidence="4">11010-0011.00</strain>
        <tissue evidence="4">Whole body</tissue>
    </source>
</reference>
<gene>
    <name evidence="4" type="primary">LOC115633371</name>
</gene>
<dbReference type="Proteomes" id="UP000504634">
    <property type="component" value="Unplaced"/>
</dbReference>
<evidence type="ECO:0000256" key="2">
    <source>
        <dbReference type="SAM" id="SignalP"/>
    </source>
</evidence>
<keyword evidence="2" id="KW-0732">Signal</keyword>
<dbReference type="OrthoDB" id="7873200at2759"/>
<protein>
    <submittedName>
        <fullName evidence="4">Stress response protein NST1-like</fullName>
    </submittedName>
</protein>
<feature type="signal peptide" evidence="2">
    <location>
        <begin position="1"/>
        <end position="24"/>
    </location>
</feature>
<feature type="compositionally biased region" description="Acidic residues" evidence="1">
    <location>
        <begin position="74"/>
        <end position="84"/>
    </location>
</feature>
<feature type="compositionally biased region" description="Acidic residues" evidence="1">
    <location>
        <begin position="92"/>
        <end position="110"/>
    </location>
</feature>
<feature type="region of interest" description="Disordered" evidence="1">
    <location>
        <begin position="165"/>
        <end position="228"/>
    </location>
</feature>
<dbReference type="AlphaFoldDB" id="A0A6J2UEV1"/>
<feature type="compositionally biased region" description="Basic residues" evidence="1">
    <location>
        <begin position="173"/>
        <end position="228"/>
    </location>
</feature>
<feature type="chain" id="PRO_5026921322" evidence="2">
    <location>
        <begin position="25"/>
        <end position="244"/>
    </location>
</feature>
<proteinExistence type="predicted"/>
<accession>A0A6J2UEV1</accession>
<dbReference type="GeneID" id="115633371"/>
<evidence type="ECO:0000256" key="1">
    <source>
        <dbReference type="SAM" id="MobiDB-lite"/>
    </source>
</evidence>
<sequence>MRAFLQLSLALALCALLAPSHVTANSYKLFQRSAASASPISLRSVSRRENVPAEGRFTTSIMNKFGKDNRYDVNVDDEDDELGDEVGARDFDENDDGFDNHDDEFLDDNDLEKAPGAPNTMVRRPTEKEWQQFQVDQRNRRRLQKLQREHNKRVRALIRRQLRARQDGEKRYRQLQRRSKRRLSRRNHRNRSRGRRVRGRRRRVTKSQRRRRRNRRQRRRQTRRQRRRIRRIMRRRRRRGGRRI</sequence>
<organism evidence="3 4">
    <name type="scientific">Drosophila lebanonensis</name>
    <name type="common">Fruit fly</name>
    <name type="synonym">Scaptodrosophila lebanonensis</name>
    <dbReference type="NCBI Taxonomy" id="7225"/>
    <lineage>
        <taxon>Eukaryota</taxon>
        <taxon>Metazoa</taxon>
        <taxon>Ecdysozoa</taxon>
        <taxon>Arthropoda</taxon>
        <taxon>Hexapoda</taxon>
        <taxon>Insecta</taxon>
        <taxon>Pterygota</taxon>
        <taxon>Neoptera</taxon>
        <taxon>Endopterygota</taxon>
        <taxon>Diptera</taxon>
        <taxon>Brachycera</taxon>
        <taxon>Muscomorpha</taxon>
        <taxon>Ephydroidea</taxon>
        <taxon>Drosophilidae</taxon>
        <taxon>Scaptodrosophila</taxon>
    </lineage>
</organism>
<evidence type="ECO:0000313" key="4">
    <source>
        <dbReference type="RefSeq" id="XP_030386675.1"/>
    </source>
</evidence>
<name>A0A6J2UEV1_DROLE</name>
<evidence type="ECO:0000313" key="3">
    <source>
        <dbReference type="Proteomes" id="UP000504634"/>
    </source>
</evidence>
<feature type="region of interest" description="Disordered" evidence="1">
    <location>
        <begin position="69"/>
        <end position="138"/>
    </location>
</feature>